<dbReference type="Gene3D" id="3.40.50.11500">
    <property type="match status" value="1"/>
</dbReference>
<dbReference type="SMART" id="SM00799">
    <property type="entry name" value="DENN"/>
    <property type="match status" value="1"/>
</dbReference>
<reference evidence="3" key="1">
    <citation type="submission" date="2024-03" db="EMBL/GenBank/DDBJ databases">
        <authorList>
            <consortium name="ELIXIR-Norway"/>
            <consortium name="Elixir Norway"/>
        </authorList>
    </citation>
    <scope>NUCLEOTIDE SEQUENCE</scope>
</reference>
<dbReference type="Pfam" id="PF02141">
    <property type="entry name" value="DENN"/>
    <property type="match status" value="1"/>
</dbReference>
<proteinExistence type="predicted"/>
<evidence type="ECO:0000313" key="3">
    <source>
        <dbReference type="EMBL" id="CAK9877736.1"/>
    </source>
</evidence>
<dbReference type="InterPro" id="IPR051696">
    <property type="entry name" value="DENN_Domain_GEFs"/>
</dbReference>
<dbReference type="PANTHER" id="PTHR12296:SF21">
    <property type="entry name" value="DENN DOMAIN-CONTAINING PROTEIN 3"/>
    <property type="match status" value="1"/>
</dbReference>
<evidence type="ECO:0000259" key="2">
    <source>
        <dbReference type="PROSITE" id="PS50211"/>
    </source>
</evidence>
<evidence type="ECO:0000313" key="4">
    <source>
        <dbReference type="Proteomes" id="UP001497522"/>
    </source>
</evidence>
<keyword evidence="1" id="KW-0812">Transmembrane</keyword>
<organism evidence="3 4">
    <name type="scientific">Sphagnum jensenii</name>
    <dbReference type="NCBI Taxonomy" id="128206"/>
    <lineage>
        <taxon>Eukaryota</taxon>
        <taxon>Viridiplantae</taxon>
        <taxon>Streptophyta</taxon>
        <taxon>Embryophyta</taxon>
        <taxon>Bryophyta</taxon>
        <taxon>Sphagnophytina</taxon>
        <taxon>Sphagnopsida</taxon>
        <taxon>Sphagnales</taxon>
        <taxon>Sphagnaceae</taxon>
        <taxon>Sphagnum</taxon>
    </lineage>
</organism>
<feature type="transmembrane region" description="Helical" evidence="1">
    <location>
        <begin position="48"/>
        <end position="66"/>
    </location>
</feature>
<feature type="domain" description="UDENN" evidence="2">
    <location>
        <begin position="1"/>
        <end position="125"/>
    </location>
</feature>
<dbReference type="EMBL" id="OZ023707">
    <property type="protein sequence ID" value="CAK9877736.1"/>
    <property type="molecule type" value="Genomic_DNA"/>
</dbReference>
<evidence type="ECO:0000256" key="1">
    <source>
        <dbReference type="SAM" id="Phobius"/>
    </source>
</evidence>
<feature type="transmembrane region" description="Helical" evidence="1">
    <location>
        <begin position="73"/>
        <end position="94"/>
    </location>
</feature>
<sequence length="125" mass="14146">MTPKYIELLLFLSWLQMSFELLVGSLDVDNVLHLFTATFLEWHVLLCANKYSVLVMAVEAICHLIYPIKWQHVYIPVLYNAGVGFTGVPTPYLIMGLHSAMDTTNLMDPTSRISLTAKFLPTILT</sequence>
<keyword evidence="4" id="KW-1185">Reference proteome</keyword>
<accession>A0ABP1BQD3</accession>
<dbReference type="InterPro" id="IPR037516">
    <property type="entry name" value="Tripartite_DENN"/>
</dbReference>
<keyword evidence="1" id="KW-0472">Membrane</keyword>
<keyword evidence="1" id="KW-1133">Transmembrane helix</keyword>
<name>A0ABP1BQD3_9BRYO</name>
<dbReference type="PROSITE" id="PS50211">
    <property type="entry name" value="DENN"/>
    <property type="match status" value="1"/>
</dbReference>
<dbReference type="PANTHER" id="PTHR12296">
    <property type="entry name" value="DENN DOMAIN-CONTAINING PROTEIN 4"/>
    <property type="match status" value="1"/>
</dbReference>
<gene>
    <name evidence="3" type="ORF">CSSPJE1EN2_LOCUS19561</name>
</gene>
<dbReference type="InterPro" id="IPR043153">
    <property type="entry name" value="DENN_C"/>
</dbReference>
<protein>
    <recommendedName>
        <fullName evidence="2">UDENN domain-containing protein</fullName>
    </recommendedName>
</protein>
<dbReference type="InterPro" id="IPR001194">
    <property type="entry name" value="cDENN_dom"/>
</dbReference>
<dbReference type="Proteomes" id="UP001497522">
    <property type="component" value="Chromosome 6"/>
</dbReference>